<evidence type="ECO:0000256" key="1">
    <source>
        <dbReference type="SAM" id="MobiDB-lite"/>
    </source>
</evidence>
<accession>A0A418T1T3</accession>
<evidence type="ECO:0008006" key="5">
    <source>
        <dbReference type="Google" id="ProtNLM"/>
    </source>
</evidence>
<sequence>MRFLLSALLAVMLAVTMPLALTGAASAEASSMASMAETSASPVAHECCTTQPDSPHGDCAACAAIGNAEITPNAARLPRRIRHFPPLQDMKSARPRLPLPPPRSAAL</sequence>
<keyword evidence="4" id="KW-1185">Reference proteome</keyword>
<evidence type="ECO:0000256" key="2">
    <source>
        <dbReference type="SAM" id="SignalP"/>
    </source>
</evidence>
<evidence type="ECO:0000313" key="4">
    <source>
        <dbReference type="Proteomes" id="UP000284202"/>
    </source>
</evidence>
<gene>
    <name evidence="3" type="ORF">D3P04_05205</name>
</gene>
<protein>
    <recommendedName>
        <fullName evidence="5">DUF2946 domain-containing protein</fullName>
    </recommendedName>
</protein>
<keyword evidence="2" id="KW-0732">Signal</keyword>
<dbReference type="EMBL" id="QZCG01000003">
    <property type="protein sequence ID" value="RJE87148.1"/>
    <property type="molecule type" value="Genomic_DNA"/>
</dbReference>
<dbReference type="RefSeq" id="WP_010400327.1">
    <property type="nucleotide sequence ID" value="NZ_QZCG01000003.1"/>
</dbReference>
<reference evidence="4" key="1">
    <citation type="submission" date="2018-09" db="EMBL/GenBank/DDBJ databases">
        <title>Acidovorax cavernicola nov. sp. isolated from Gruta de las Maravillas (Aracena, Spain).</title>
        <authorList>
            <person name="Jurado V."/>
            <person name="Gutierrez-Patricio S."/>
            <person name="Gonzalez-Pimentel J.L."/>
            <person name="Miller A.Z."/>
            <person name="Laiz L."/>
            <person name="Saiz-Jimenez C."/>
        </authorList>
    </citation>
    <scope>NUCLEOTIDE SEQUENCE [LARGE SCALE GENOMIC DNA]</scope>
    <source>
        <strain evidence="4">1011MAR3C25</strain>
    </source>
</reference>
<name>A0A418T1T3_9RHOB</name>
<dbReference type="Proteomes" id="UP000284202">
    <property type="component" value="Unassembled WGS sequence"/>
</dbReference>
<comment type="caution">
    <text evidence="3">The sequence shown here is derived from an EMBL/GenBank/DDBJ whole genome shotgun (WGS) entry which is preliminary data.</text>
</comment>
<feature type="chain" id="PRO_5019199193" description="DUF2946 domain-containing protein" evidence="2">
    <location>
        <begin position="21"/>
        <end position="107"/>
    </location>
</feature>
<feature type="region of interest" description="Disordered" evidence="1">
    <location>
        <begin position="76"/>
        <end position="107"/>
    </location>
</feature>
<feature type="signal peptide" evidence="2">
    <location>
        <begin position="1"/>
        <end position="20"/>
    </location>
</feature>
<dbReference type="AlphaFoldDB" id="A0A418T1T3"/>
<dbReference type="OrthoDB" id="7775680at2"/>
<proteinExistence type="predicted"/>
<organism evidence="3 4">
    <name type="scientific">Paracoccus onubensis</name>
    <dbReference type="NCBI Taxonomy" id="1675788"/>
    <lineage>
        <taxon>Bacteria</taxon>
        <taxon>Pseudomonadati</taxon>
        <taxon>Pseudomonadota</taxon>
        <taxon>Alphaproteobacteria</taxon>
        <taxon>Rhodobacterales</taxon>
        <taxon>Paracoccaceae</taxon>
        <taxon>Paracoccus</taxon>
    </lineage>
</organism>
<feature type="compositionally biased region" description="Pro residues" evidence="1">
    <location>
        <begin position="97"/>
        <end position="107"/>
    </location>
</feature>
<evidence type="ECO:0000313" key="3">
    <source>
        <dbReference type="EMBL" id="RJE87148.1"/>
    </source>
</evidence>